<evidence type="ECO:0000256" key="2">
    <source>
        <dbReference type="ARBA" id="ARBA00034247"/>
    </source>
</evidence>
<proteinExistence type="predicted"/>
<dbReference type="Pfam" id="PF20973">
    <property type="entry name" value="VUPS"/>
    <property type="match status" value="1"/>
</dbReference>
<dbReference type="EC" id="2.7.7.65" evidence="1"/>
<dbReference type="InterPro" id="IPR043128">
    <property type="entry name" value="Rev_trsase/Diguanyl_cyclase"/>
</dbReference>
<comment type="caution">
    <text evidence="5">The sequence shown here is derived from an EMBL/GenBank/DDBJ whole genome shotgun (WGS) entry which is preliminary data.</text>
</comment>
<dbReference type="Proteomes" id="UP000539538">
    <property type="component" value="Unassembled WGS sequence"/>
</dbReference>
<dbReference type="InterPro" id="IPR029787">
    <property type="entry name" value="Nucleotide_cyclase"/>
</dbReference>
<dbReference type="Gene3D" id="3.30.70.270">
    <property type="match status" value="1"/>
</dbReference>
<feature type="transmembrane region" description="Helical" evidence="3">
    <location>
        <begin position="30"/>
        <end position="53"/>
    </location>
</feature>
<evidence type="ECO:0000259" key="4">
    <source>
        <dbReference type="PROSITE" id="PS50887"/>
    </source>
</evidence>
<dbReference type="Pfam" id="PF00990">
    <property type="entry name" value="GGDEF"/>
    <property type="match status" value="1"/>
</dbReference>
<accession>A0ABR6KXE3</accession>
<keyword evidence="6" id="KW-1185">Reference proteome</keyword>
<name>A0ABR6KXE3_9HYPH</name>
<evidence type="ECO:0000313" key="6">
    <source>
        <dbReference type="Proteomes" id="UP000539538"/>
    </source>
</evidence>
<evidence type="ECO:0000256" key="3">
    <source>
        <dbReference type="SAM" id="Phobius"/>
    </source>
</evidence>
<dbReference type="InterPro" id="IPR048533">
    <property type="entry name" value="VUPS"/>
</dbReference>
<dbReference type="SUPFAM" id="SSF55073">
    <property type="entry name" value="Nucleotide cyclase"/>
    <property type="match status" value="1"/>
</dbReference>
<dbReference type="NCBIfam" id="TIGR00254">
    <property type="entry name" value="GGDEF"/>
    <property type="match status" value="1"/>
</dbReference>
<organism evidence="5 6">
    <name type="scientific">Aminobacter niigataensis</name>
    <dbReference type="NCBI Taxonomy" id="83265"/>
    <lineage>
        <taxon>Bacteria</taxon>
        <taxon>Pseudomonadati</taxon>
        <taxon>Pseudomonadota</taxon>
        <taxon>Alphaproteobacteria</taxon>
        <taxon>Hyphomicrobiales</taxon>
        <taxon>Phyllobacteriaceae</taxon>
        <taxon>Aminobacter</taxon>
    </lineage>
</organism>
<dbReference type="InterPro" id="IPR000160">
    <property type="entry name" value="GGDEF_dom"/>
</dbReference>
<keyword evidence="3" id="KW-0472">Membrane</keyword>
<dbReference type="InterPro" id="IPR050469">
    <property type="entry name" value="Diguanylate_Cyclase"/>
</dbReference>
<comment type="catalytic activity">
    <reaction evidence="2">
        <text>2 GTP = 3',3'-c-di-GMP + 2 diphosphate</text>
        <dbReference type="Rhea" id="RHEA:24898"/>
        <dbReference type="ChEBI" id="CHEBI:33019"/>
        <dbReference type="ChEBI" id="CHEBI:37565"/>
        <dbReference type="ChEBI" id="CHEBI:58805"/>
        <dbReference type="EC" id="2.7.7.65"/>
    </reaction>
</comment>
<dbReference type="CDD" id="cd01949">
    <property type="entry name" value="GGDEF"/>
    <property type="match status" value="1"/>
</dbReference>
<feature type="transmembrane region" description="Helical" evidence="3">
    <location>
        <begin position="131"/>
        <end position="155"/>
    </location>
</feature>
<dbReference type="PROSITE" id="PS50887">
    <property type="entry name" value="GGDEF"/>
    <property type="match status" value="1"/>
</dbReference>
<feature type="transmembrane region" description="Helical" evidence="3">
    <location>
        <begin position="6"/>
        <end position="23"/>
    </location>
</feature>
<evidence type="ECO:0000313" key="5">
    <source>
        <dbReference type="EMBL" id="MBB4649105.1"/>
    </source>
</evidence>
<dbReference type="RefSeq" id="WP_183260860.1">
    <property type="nucleotide sequence ID" value="NZ_BAAAVZ010000008.1"/>
</dbReference>
<feature type="transmembrane region" description="Helical" evidence="3">
    <location>
        <begin position="91"/>
        <end position="111"/>
    </location>
</feature>
<protein>
    <recommendedName>
        <fullName evidence="1">diguanylate cyclase</fullName>
        <ecNumber evidence="1">2.7.7.65</ecNumber>
    </recommendedName>
</protein>
<feature type="transmembrane region" description="Helical" evidence="3">
    <location>
        <begin position="59"/>
        <end position="79"/>
    </location>
</feature>
<gene>
    <name evidence="5" type="ORF">GGQ99_000827</name>
</gene>
<feature type="domain" description="GGDEF" evidence="4">
    <location>
        <begin position="285"/>
        <end position="416"/>
    </location>
</feature>
<dbReference type="SMART" id="SM00267">
    <property type="entry name" value="GGDEF"/>
    <property type="match status" value="1"/>
</dbReference>
<dbReference type="EMBL" id="JACHOT010000001">
    <property type="protein sequence ID" value="MBB4649105.1"/>
    <property type="molecule type" value="Genomic_DNA"/>
</dbReference>
<sequence>MTGALLLILQAVIYFVTMAAVFRSRHQFGIGIFVCVLGVMHFLETYLAAVFFVQLPFGLISPGSTVMFSGKLMIFLLLYIKEDAETVRQPIYGLLVGNCLMVVLALILRLYSSVAELPGYRPNLTFLDDMGILMIWGTALLFFDSIALILIYEKLGQRIANTLLKRIFLSAAIVLTFDQLMFFIGLHLVSGVPISALYGGWIAKMAAAALYSALLVGYLRYVETNKPTLAGPEPLLQVFDRLTFRHRYEDLLQKTGKDMLTGTSDRGQFEAVAQSLIDQALADRKPVSLLMIDIDHFKNINDQHGHVTGDNVLKDVARSLGSSLRSGDRLFRYGGEEFVAICHDLDRADAATLAERLRANVEATTFVEPGVRATVSIGVTTADAGPVSTEQMIRDADARLYSAKRLGRNRVESAPVA</sequence>
<reference evidence="5 6" key="1">
    <citation type="submission" date="2020-08" db="EMBL/GenBank/DDBJ databases">
        <title>Genomic Encyclopedia of Type Strains, Phase IV (KMG-IV): sequencing the most valuable type-strain genomes for metagenomic binning, comparative biology and taxonomic classification.</title>
        <authorList>
            <person name="Goeker M."/>
        </authorList>
    </citation>
    <scope>NUCLEOTIDE SEQUENCE [LARGE SCALE GENOMIC DNA]</scope>
    <source>
        <strain evidence="5 6">DSM 7050</strain>
    </source>
</reference>
<feature type="transmembrane region" description="Helical" evidence="3">
    <location>
        <begin position="201"/>
        <end position="219"/>
    </location>
</feature>
<keyword evidence="3" id="KW-0812">Transmembrane</keyword>
<evidence type="ECO:0000256" key="1">
    <source>
        <dbReference type="ARBA" id="ARBA00012528"/>
    </source>
</evidence>
<dbReference type="PANTHER" id="PTHR45138">
    <property type="entry name" value="REGULATORY COMPONENTS OF SENSORY TRANSDUCTION SYSTEM"/>
    <property type="match status" value="1"/>
</dbReference>
<dbReference type="PANTHER" id="PTHR45138:SF9">
    <property type="entry name" value="DIGUANYLATE CYCLASE DGCM-RELATED"/>
    <property type="match status" value="1"/>
</dbReference>
<keyword evidence="3" id="KW-1133">Transmembrane helix</keyword>
<feature type="transmembrane region" description="Helical" evidence="3">
    <location>
        <begin position="167"/>
        <end position="189"/>
    </location>
</feature>